<sequence>MKLTSNNCPACGRIADLTQDLDKKYYVGCLECKTRGPGRKTRHNAIAAWNRIFKS</sequence>
<organism evidence="1">
    <name type="scientific">marine sediment metagenome</name>
    <dbReference type="NCBI Taxonomy" id="412755"/>
    <lineage>
        <taxon>unclassified sequences</taxon>
        <taxon>metagenomes</taxon>
        <taxon>ecological metagenomes</taxon>
    </lineage>
</organism>
<gene>
    <name evidence="1" type="ORF">S01H4_26295</name>
</gene>
<dbReference type="AlphaFoldDB" id="X1BRC5"/>
<dbReference type="EMBL" id="BART01012658">
    <property type="protein sequence ID" value="GAG83717.1"/>
    <property type="molecule type" value="Genomic_DNA"/>
</dbReference>
<reference evidence="1" key="1">
    <citation type="journal article" date="2014" name="Front. Microbiol.">
        <title>High frequency of phylogenetically diverse reductive dehalogenase-homologous genes in deep subseafloor sedimentary metagenomes.</title>
        <authorList>
            <person name="Kawai M."/>
            <person name="Futagami T."/>
            <person name="Toyoda A."/>
            <person name="Takaki Y."/>
            <person name="Nishi S."/>
            <person name="Hori S."/>
            <person name="Arai W."/>
            <person name="Tsubouchi T."/>
            <person name="Morono Y."/>
            <person name="Uchiyama I."/>
            <person name="Ito T."/>
            <person name="Fujiyama A."/>
            <person name="Inagaki F."/>
            <person name="Takami H."/>
        </authorList>
    </citation>
    <scope>NUCLEOTIDE SEQUENCE</scope>
    <source>
        <strain evidence="1">Expedition CK06-06</strain>
    </source>
</reference>
<comment type="caution">
    <text evidence="1">The sequence shown here is derived from an EMBL/GenBank/DDBJ whole genome shotgun (WGS) entry which is preliminary data.</text>
</comment>
<dbReference type="Pfam" id="PF14354">
    <property type="entry name" value="Lar_restr_allev"/>
    <property type="match status" value="1"/>
</dbReference>
<accession>X1BRC5</accession>
<evidence type="ECO:0000313" key="1">
    <source>
        <dbReference type="EMBL" id="GAG83717.1"/>
    </source>
</evidence>
<name>X1BRC5_9ZZZZ</name>
<evidence type="ECO:0008006" key="2">
    <source>
        <dbReference type="Google" id="ProtNLM"/>
    </source>
</evidence>
<proteinExistence type="predicted"/>
<protein>
    <recommendedName>
        <fullName evidence="2">Restriction alleviation protein, Lar family</fullName>
    </recommendedName>
</protein>